<evidence type="ECO:0000313" key="8">
    <source>
        <dbReference type="EMBL" id="MCQ5343364.1"/>
    </source>
</evidence>
<evidence type="ECO:0000256" key="2">
    <source>
        <dbReference type="ARBA" id="ARBA00006706"/>
    </source>
</evidence>
<evidence type="ECO:0000256" key="5">
    <source>
        <dbReference type="ARBA" id="ARBA00022842"/>
    </source>
</evidence>
<evidence type="ECO:0000256" key="3">
    <source>
        <dbReference type="ARBA" id="ARBA00022679"/>
    </source>
</evidence>
<sequence>MMFKDYLTDKKNHIEEVLKTLLQTKQPQFGPLYESMNYSLMAGGKRIRPILMLATIEALGHDAAPYTEMACALECIHTYSLIHDDLPCMDDDDLRRGKPTNHVIYGPGIATLAGDGLLTFAFELLARQKDIDPDKLNRCIAVIAEAAGPSGMVGGQAFDLASDGKMDIGREGMELLHRSKTGVIFKAAIDMAAIVSDAEPAVRKALDEYATYMGLTFQITDDILDVVGDEALLGKPVGSDLKNDKATYVTIFSLEDARQMAKDASDKAVRALEPLGDKAWFLKELVEHLLTRVH</sequence>
<dbReference type="Proteomes" id="UP001206692">
    <property type="component" value="Unassembled WGS sequence"/>
</dbReference>
<dbReference type="NCBIfam" id="NF045485">
    <property type="entry name" value="FPPsyn"/>
    <property type="match status" value="1"/>
</dbReference>
<protein>
    <submittedName>
        <fullName evidence="8">Polyprenyl synthetase family protein</fullName>
    </submittedName>
</protein>
<dbReference type="CDD" id="cd00685">
    <property type="entry name" value="Trans_IPPS_HT"/>
    <property type="match status" value="1"/>
</dbReference>
<proteinExistence type="inferred from homology"/>
<keyword evidence="6" id="KW-0414">Isoprene biosynthesis</keyword>
<dbReference type="SFLD" id="SFLDS00005">
    <property type="entry name" value="Isoprenoid_Synthase_Type_I"/>
    <property type="match status" value="1"/>
</dbReference>
<dbReference type="EMBL" id="JANGEW010000021">
    <property type="protein sequence ID" value="MCQ5343364.1"/>
    <property type="molecule type" value="Genomic_DNA"/>
</dbReference>
<keyword evidence="3 7" id="KW-0808">Transferase</keyword>
<dbReference type="InterPro" id="IPR053378">
    <property type="entry name" value="Prenyl_diphosphate_synthase"/>
</dbReference>
<dbReference type="PANTHER" id="PTHR43281">
    <property type="entry name" value="FARNESYL DIPHOSPHATE SYNTHASE"/>
    <property type="match status" value="1"/>
</dbReference>
<evidence type="ECO:0000256" key="7">
    <source>
        <dbReference type="RuleBase" id="RU004466"/>
    </source>
</evidence>
<comment type="caution">
    <text evidence="8">The sequence shown here is derived from an EMBL/GenBank/DDBJ whole genome shotgun (WGS) entry which is preliminary data.</text>
</comment>
<evidence type="ECO:0000256" key="1">
    <source>
        <dbReference type="ARBA" id="ARBA00001946"/>
    </source>
</evidence>
<organism evidence="8 9">
    <name type="scientific">Megasphaera massiliensis</name>
    <dbReference type="NCBI Taxonomy" id="1232428"/>
    <lineage>
        <taxon>Bacteria</taxon>
        <taxon>Bacillati</taxon>
        <taxon>Bacillota</taxon>
        <taxon>Negativicutes</taxon>
        <taxon>Veillonellales</taxon>
        <taxon>Veillonellaceae</taxon>
        <taxon>Megasphaera</taxon>
    </lineage>
</organism>
<dbReference type="RefSeq" id="WP_062412273.1">
    <property type="nucleotide sequence ID" value="NZ_JAJCIO010000024.1"/>
</dbReference>
<gene>
    <name evidence="8" type="ORF">NE675_10075</name>
</gene>
<reference evidence="8 9" key="1">
    <citation type="submission" date="2022-06" db="EMBL/GenBank/DDBJ databases">
        <title>Isolation of gut microbiota from human fecal samples.</title>
        <authorList>
            <person name="Pamer E.G."/>
            <person name="Barat B."/>
            <person name="Waligurski E."/>
            <person name="Medina S."/>
            <person name="Paddock L."/>
            <person name="Mostad J."/>
        </authorList>
    </citation>
    <scope>NUCLEOTIDE SEQUENCE [LARGE SCALE GENOMIC DNA]</scope>
    <source>
        <strain evidence="8 9">DFI.1.1</strain>
    </source>
</reference>
<dbReference type="PROSITE" id="PS00444">
    <property type="entry name" value="POLYPRENYL_SYNTHASE_2"/>
    <property type="match status" value="1"/>
</dbReference>
<dbReference type="Gene3D" id="1.10.600.10">
    <property type="entry name" value="Farnesyl Diphosphate Synthase"/>
    <property type="match status" value="1"/>
</dbReference>
<dbReference type="SUPFAM" id="SSF48576">
    <property type="entry name" value="Terpenoid synthases"/>
    <property type="match status" value="1"/>
</dbReference>
<evidence type="ECO:0000313" key="9">
    <source>
        <dbReference type="Proteomes" id="UP001206692"/>
    </source>
</evidence>
<keyword evidence="5" id="KW-0460">Magnesium</keyword>
<comment type="cofactor">
    <cofactor evidence="1">
        <name>Mg(2+)</name>
        <dbReference type="ChEBI" id="CHEBI:18420"/>
    </cofactor>
</comment>
<evidence type="ECO:0000256" key="4">
    <source>
        <dbReference type="ARBA" id="ARBA00022723"/>
    </source>
</evidence>
<accession>A0ABT1SU07</accession>
<keyword evidence="9" id="KW-1185">Reference proteome</keyword>
<dbReference type="PANTHER" id="PTHR43281:SF1">
    <property type="entry name" value="FARNESYL DIPHOSPHATE SYNTHASE"/>
    <property type="match status" value="1"/>
</dbReference>
<dbReference type="SFLD" id="SFLDG01017">
    <property type="entry name" value="Polyprenyl_Transferase_Like"/>
    <property type="match status" value="1"/>
</dbReference>
<keyword evidence="4" id="KW-0479">Metal-binding</keyword>
<dbReference type="InterPro" id="IPR000092">
    <property type="entry name" value="Polyprenyl_synt"/>
</dbReference>
<comment type="similarity">
    <text evidence="2 7">Belongs to the FPP/GGPP synthase family.</text>
</comment>
<name>A0ABT1SU07_9FIRM</name>
<dbReference type="Pfam" id="PF00348">
    <property type="entry name" value="polyprenyl_synt"/>
    <property type="match status" value="1"/>
</dbReference>
<dbReference type="PROSITE" id="PS00723">
    <property type="entry name" value="POLYPRENYL_SYNTHASE_1"/>
    <property type="match status" value="1"/>
</dbReference>
<dbReference type="InterPro" id="IPR008949">
    <property type="entry name" value="Isoprenoid_synthase_dom_sf"/>
</dbReference>
<evidence type="ECO:0000256" key="6">
    <source>
        <dbReference type="ARBA" id="ARBA00023229"/>
    </source>
</evidence>
<dbReference type="InterPro" id="IPR033749">
    <property type="entry name" value="Polyprenyl_synt_CS"/>
</dbReference>